<keyword evidence="6" id="KW-1185">Reference proteome</keyword>
<proteinExistence type="predicted"/>
<evidence type="ECO:0000256" key="1">
    <source>
        <dbReference type="ARBA" id="ARBA00022729"/>
    </source>
</evidence>
<evidence type="ECO:0000313" key="6">
    <source>
        <dbReference type="Proteomes" id="UP000078407"/>
    </source>
</evidence>
<dbReference type="Gene3D" id="2.160.20.20">
    <property type="match status" value="1"/>
</dbReference>
<dbReference type="NCBIfam" id="TIGR01414">
    <property type="entry name" value="autotrans_barl"/>
    <property type="match status" value="1"/>
</dbReference>
<dbReference type="InterPro" id="IPR012332">
    <property type="entry name" value="Autotransporter_pectin_lyase_C"/>
</dbReference>
<dbReference type="InterPro" id="IPR030895">
    <property type="entry name" value="T5SS_PEPC_rpt"/>
</dbReference>
<feature type="chain" id="PRO_5046954878" evidence="3">
    <location>
        <begin position="29"/>
        <end position="1120"/>
    </location>
</feature>
<dbReference type="Pfam" id="PF03797">
    <property type="entry name" value="Autotransporter"/>
    <property type="match status" value="1"/>
</dbReference>
<feature type="domain" description="Autotransporter" evidence="4">
    <location>
        <begin position="832"/>
        <end position="1120"/>
    </location>
</feature>
<dbReference type="SMART" id="SM00869">
    <property type="entry name" value="Autotransporter"/>
    <property type="match status" value="1"/>
</dbReference>
<dbReference type="InterPro" id="IPR043990">
    <property type="entry name" value="AC_1"/>
</dbReference>
<accession>A0ABX2WDH3</accession>
<dbReference type="Gene3D" id="2.40.128.130">
    <property type="entry name" value="Autotransporter beta-domain"/>
    <property type="match status" value="1"/>
</dbReference>
<dbReference type="EMBL" id="LXEQ01000003">
    <property type="protein sequence ID" value="OAT33107.1"/>
    <property type="molecule type" value="Genomic_DNA"/>
</dbReference>
<dbReference type="InterPro" id="IPR036709">
    <property type="entry name" value="Autotransporte_beta_dom_sf"/>
</dbReference>
<dbReference type="PANTHER" id="PTHR12338">
    <property type="entry name" value="AUTOTRANSPORTER"/>
    <property type="match status" value="1"/>
</dbReference>
<dbReference type="NCBIfam" id="TIGR04393">
    <property type="entry name" value="rpt_T5SS_PEPC"/>
    <property type="match status" value="2"/>
</dbReference>
<dbReference type="InterPro" id="IPR006315">
    <property type="entry name" value="OM_autotransptr_brl_dom"/>
</dbReference>
<keyword evidence="1 3" id="KW-0732">Signal</keyword>
<organism evidence="5 6">
    <name type="scientific">Buttiauxella ferragutiae ATCC 51602</name>
    <dbReference type="NCBI Taxonomy" id="1354252"/>
    <lineage>
        <taxon>Bacteria</taxon>
        <taxon>Pseudomonadati</taxon>
        <taxon>Pseudomonadota</taxon>
        <taxon>Gammaproteobacteria</taxon>
        <taxon>Enterobacterales</taxon>
        <taxon>Enterobacteriaceae</taxon>
        <taxon>Buttiauxella</taxon>
    </lineage>
</organism>
<dbReference type="Pfam" id="PF18883">
    <property type="entry name" value="AC_1"/>
    <property type="match status" value="1"/>
</dbReference>
<dbReference type="Pfam" id="PF12951">
    <property type="entry name" value="PATR"/>
    <property type="match status" value="3"/>
</dbReference>
<dbReference type="InterPro" id="IPR050909">
    <property type="entry name" value="Bact_Autotransporter_VF"/>
</dbReference>
<evidence type="ECO:0000313" key="5">
    <source>
        <dbReference type="EMBL" id="OAT33107.1"/>
    </source>
</evidence>
<evidence type="ECO:0000259" key="4">
    <source>
        <dbReference type="PROSITE" id="PS51208"/>
    </source>
</evidence>
<dbReference type="InterPro" id="IPR011050">
    <property type="entry name" value="Pectin_lyase_fold/virulence"/>
</dbReference>
<feature type="region of interest" description="Disordered" evidence="2">
    <location>
        <begin position="752"/>
        <end position="799"/>
    </location>
</feature>
<feature type="compositionally biased region" description="Polar residues" evidence="2">
    <location>
        <begin position="183"/>
        <end position="192"/>
    </location>
</feature>
<dbReference type="NCBIfam" id="TIGR02601">
    <property type="entry name" value="autotrns_rpt"/>
    <property type="match status" value="3"/>
</dbReference>
<sequence length="1120" mass="115656">MKYIYKAVSREGLGLFIAASLCTTTAHALMINKDDTFADLPENPDALYVGRNGTGSLIIKQGETVVAGQTSGGISGSVLGYDNGDSGTVDVDGGTWYDSVTSSNDPSGKGTTTVGGSGDGTLNIKNGGNMYAMFINIGQNGSGNGVVNVDGADSHLFVTADSSSGITVGTNGTGTLNITNGGKVTSNSSSSVGHGKKANGTVNVSGKGSNLTITSGGLSVGGSGTGTLNVTDGGTINSNGGAIAAASGSTGIATVSGAGSSWDLGADRTLSIGFSSKDGTEAESTGTLVVADQGRVAAGNGINVAGDGSTIYIGAEEGSAATAPGTLETPKIDLLNASNTLVFNHSDTSGNYLFSPKVSGKGTVTNLNGTTVLTGENTYTGGTTISGGTLQLGDGSTAGTLVGDVVNNSEFVINNPAETTLSGVMSGTGSMTQQGDGTTILTTQNSYTGKTIVNAGALRTDEVDSIATSNEVNINGGVFDLNGNNQLVNRLGGTGGEVQLNGATLTVNNATSADDSRYAGNIVDGTSEGSLTKTGDGSLTLTGKTGWTGDTHIDGGELVLDGSNGGAQLVSNIIAKDNTALSLRNGANLTGWIDPTDVNIDKSSGWDMTADSVVNDVNLAGTIRYIAPTTSPMTSGHTLTANNWHGQDGTLVMNTVLGDDASVTDKLLVNGNTSGNTFMQINNVGGHGAKTVEGIEVVDVKGMSDGTFTKSGRIVAGAYDYDLVQKGANWYLTSKGEKQPIVPIDPNKPIAPPIDPVDPEEPVVPIEPPAELPITPLEPSKPTTPESGQQGTPTVRPESASYTANLAAANTMFVTRLHDRLGETQYTDALTGEQKVTSLWLRQVGGHNNWKDSSGQLNTQSNRYVVQLGGDLAQWSNDGLQRLHLGAMAGYGNNSSNTHSKVTGYHSKGSVNGYSAGLYATWYENDETHQGTYVDSWAQYGWFNNDVKGQDIQGESYKSSGITASIELGYTHKLGEYTGSQGSLNEWYIQPQAQAIWMGVKADDHRESNGTRVNGEGDDNIQTRLGVRTYLKGHSKVDDGKNRTFQPFVEVNWIHNTQDFGTRMDGESVYQSGARDIGEIKTGVEGQLNNNLNLWGNVGVQVGDKGYNDAAAMVGVKYSF</sequence>
<evidence type="ECO:0000256" key="3">
    <source>
        <dbReference type="SAM" id="SignalP"/>
    </source>
</evidence>
<dbReference type="PROSITE" id="PS51208">
    <property type="entry name" value="AUTOTRANSPORTER"/>
    <property type="match status" value="1"/>
</dbReference>
<gene>
    <name evidence="5" type="ORF">M976_00385</name>
</gene>
<protein>
    <submittedName>
        <fullName evidence="5">Autotransporter protein</fullName>
    </submittedName>
</protein>
<dbReference type="Proteomes" id="UP000078407">
    <property type="component" value="Unassembled WGS sequence"/>
</dbReference>
<evidence type="ECO:0000256" key="2">
    <source>
        <dbReference type="SAM" id="MobiDB-lite"/>
    </source>
</evidence>
<name>A0ABX2WDH3_9ENTR</name>
<dbReference type="RefSeq" id="WP_064540540.1">
    <property type="nucleotide sequence ID" value="NZ_LXEQ01000003.1"/>
</dbReference>
<dbReference type="SUPFAM" id="SSF51126">
    <property type="entry name" value="Pectin lyase-like"/>
    <property type="match status" value="2"/>
</dbReference>
<dbReference type="SUPFAM" id="SSF103515">
    <property type="entry name" value="Autotransporter"/>
    <property type="match status" value="1"/>
</dbReference>
<feature type="region of interest" description="Disordered" evidence="2">
    <location>
        <begin position="179"/>
        <end position="203"/>
    </location>
</feature>
<dbReference type="InterPro" id="IPR013425">
    <property type="entry name" value="Autotrns_rpt"/>
</dbReference>
<comment type="caution">
    <text evidence="5">The sequence shown here is derived from an EMBL/GenBank/DDBJ whole genome shotgun (WGS) entry which is preliminary data.</text>
</comment>
<reference evidence="5 6" key="1">
    <citation type="submission" date="2016-04" db="EMBL/GenBank/DDBJ databases">
        <title>ATOL: Assembling a taxonomically balanced genome-scale reconstruction of the evolutionary history of the Enterobacteriaceae.</title>
        <authorList>
            <person name="Plunkett G.III."/>
            <person name="Neeno-Eckwall E.C."/>
            <person name="Glasner J.D."/>
            <person name="Perna N.T."/>
        </authorList>
    </citation>
    <scope>NUCLEOTIDE SEQUENCE [LARGE SCALE GENOMIC DNA]</scope>
    <source>
        <strain evidence="5 6">ATCC 51602</strain>
    </source>
</reference>
<feature type="compositionally biased region" description="Polar residues" evidence="2">
    <location>
        <begin position="781"/>
        <end position="793"/>
    </location>
</feature>
<dbReference type="PANTHER" id="PTHR12338:SF5">
    <property type="entry name" value="ANTIGEN 43-RELATED"/>
    <property type="match status" value="1"/>
</dbReference>
<feature type="signal peptide" evidence="3">
    <location>
        <begin position="1"/>
        <end position="28"/>
    </location>
</feature>
<dbReference type="CDD" id="cd01344">
    <property type="entry name" value="PL2_Passenger_AT"/>
    <property type="match status" value="1"/>
</dbReference>
<dbReference type="InterPro" id="IPR005546">
    <property type="entry name" value="Autotransporte_beta"/>
</dbReference>